<evidence type="ECO:0008006" key="3">
    <source>
        <dbReference type="Google" id="ProtNLM"/>
    </source>
</evidence>
<feature type="transmembrane region" description="Helical" evidence="1">
    <location>
        <begin position="36"/>
        <end position="55"/>
    </location>
</feature>
<reference evidence="2" key="1">
    <citation type="submission" date="2019-07" db="EMBL/GenBank/DDBJ databases">
        <title>Transferable Resistance Gene optrA in Enterococcus faecalis from Swine in Brazil.</title>
        <authorList>
            <person name="Almeida L.M."/>
            <person name="Lebreton F."/>
            <person name="Gaca A."/>
            <person name="Bispo P.M."/>
            <person name="Saavedra J."/>
            <person name="Filsner P."/>
            <person name="Moreno A.M."/>
            <person name="Mamizuka E.M."/>
            <person name="Gilmore M.S."/>
        </authorList>
    </citation>
    <scope>NUCLEOTIDE SEQUENCE</scope>
    <source>
        <strain evidence="2">L15</strain>
    </source>
</reference>
<keyword evidence="1" id="KW-0472">Membrane</keyword>
<evidence type="ECO:0000313" key="2">
    <source>
        <dbReference type="EMBL" id="QFY93691.1"/>
    </source>
</evidence>
<evidence type="ECO:0000256" key="1">
    <source>
        <dbReference type="SAM" id="Phobius"/>
    </source>
</evidence>
<dbReference type="EMBL" id="CP042213">
    <property type="protein sequence ID" value="QFY93691.1"/>
    <property type="molecule type" value="Genomic_DNA"/>
</dbReference>
<dbReference type="InterPro" id="IPR031616">
    <property type="entry name" value="BsrE-like"/>
</dbReference>
<sequence length="60" mass="6678">MYDGGSELERQVMPMCIRCTLTKGAFFLSIEATLELMISFAAFVALLIFGILEATKNDKK</sequence>
<keyword evidence="1" id="KW-1133">Transmembrane helix</keyword>
<proteinExistence type="predicted"/>
<gene>
    <name evidence="2" type="ORF">CGZ46_13650</name>
</gene>
<dbReference type="AlphaFoldDB" id="A0A5Q0EX71"/>
<accession>A0A5Q0EX71</accession>
<keyword evidence="1" id="KW-0812">Transmembrane</keyword>
<name>A0A5Q0EX71_ENTFL</name>
<dbReference type="Pfam" id="PF16935">
    <property type="entry name" value="Hol_Tox"/>
    <property type="match status" value="1"/>
</dbReference>
<organism evidence="2">
    <name type="scientific">Enterococcus faecalis</name>
    <name type="common">Streptococcus faecalis</name>
    <dbReference type="NCBI Taxonomy" id="1351"/>
    <lineage>
        <taxon>Bacteria</taxon>
        <taxon>Bacillati</taxon>
        <taxon>Bacillota</taxon>
        <taxon>Bacilli</taxon>
        <taxon>Lactobacillales</taxon>
        <taxon>Enterococcaceae</taxon>
        <taxon>Enterococcus</taxon>
    </lineage>
</organism>
<protein>
    <recommendedName>
        <fullName evidence="3">Holin-like toxin</fullName>
    </recommendedName>
</protein>